<evidence type="ECO:0000256" key="1">
    <source>
        <dbReference type="SAM" id="Phobius"/>
    </source>
</evidence>
<evidence type="ECO:0000313" key="2">
    <source>
        <dbReference type="EMBL" id="UOQ92038.1"/>
    </source>
</evidence>
<keyword evidence="1" id="KW-1133">Transmembrane helix</keyword>
<dbReference type="RefSeq" id="WP_244751649.1">
    <property type="nucleotide sequence ID" value="NZ_CP095074.1"/>
</dbReference>
<organism evidence="2 3">
    <name type="scientific">Halobacillus shinanisalinarum</name>
    <dbReference type="NCBI Taxonomy" id="2932258"/>
    <lineage>
        <taxon>Bacteria</taxon>
        <taxon>Bacillati</taxon>
        <taxon>Bacillota</taxon>
        <taxon>Bacilli</taxon>
        <taxon>Bacillales</taxon>
        <taxon>Bacillaceae</taxon>
        <taxon>Halobacillus</taxon>
    </lineage>
</organism>
<protein>
    <submittedName>
        <fullName evidence="2">Uncharacterized protein</fullName>
    </submittedName>
</protein>
<dbReference type="EMBL" id="CP095074">
    <property type="protein sequence ID" value="UOQ92038.1"/>
    <property type="molecule type" value="Genomic_DNA"/>
</dbReference>
<reference evidence="2 3" key="1">
    <citation type="submission" date="2022-04" db="EMBL/GenBank/DDBJ databases">
        <title>Halobacillus sp. isolated from saltern.</title>
        <authorList>
            <person name="Won M."/>
            <person name="Lee C.-M."/>
            <person name="Woen H.-Y."/>
            <person name="Kwon S.-W."/>
        </authorList>
    </citation>
    <scope>NUCLEOTIDE SEQUENCE [LARGE SCALE GENOMIC DNA]</scope>
    <source>
        <strain evidence="2 3">SSTM10-2</strain>
    </source>
</reference>
<feature type="transmembrane region" description="Helical" evidence="1">
    <location>
        <begin position="32"/>
        <end position="49"/>
    </location>
</feature>
<dbReference type="Proteomes" id="UP000831880">
    <property type="component" value="Chromosome"/>
</dbReference>
<keyword evidence="1" id="KW-0472">Membrane</keyword>
<accession>A0ABY4GV75</accession>
<feature type="transmembrane region" description="Helical" evidence="1">
    <location>
        <begin position="6"/>
        <end position="25"/>
    </location>
</feature>
<sequence length="66" mass="7414">MEEAVWVIILPLLTAFFLGISKLYFKKTLFPLVTGSAIIYLYILILVINNSSPPRFIVLVVGDSLE</sequence>
<keyword evidence="1" id="KW-0812">Transmembrane</keyword>
<keyword evidence="3" id="KW-1185">Reference proteome</keyword>
<gene>
    <name evidence="2" type="ORF">MUO14_16235</name>
</gene>
<name>A0ABY4GV75_9BACI</name>
<evidence type="ECO:0000313" key="3">
    <source>
        <dbReference type="Proteomes" id="UP000831880"/>
    </source>
</evidence>
<proteinExistence type="predicted"/>